<dbReference type="InterPro" id="IPR052155">
    <property type="entry name" value="Biofilm_reg_signaling"/>
</dbReference>
<dbReference type="InterPro" id="IPR000160">
    <property type="entry name" value="GGDEF_dom"/>
</dbReference>
<dbReference type="PROSITE" id="PS50887">
    <property type="entry name" value="GGDEF"/>
    <property type="match status" value="1"/>
</dbReference>
<feature type="domain" description="GGDEF" evidence="5">
    <location>
        <begin position="519"/>
        <end position="652"/>
    </location>
</feature>
<keyword evidence="6" id="KW-0808">Transferase</keyword>
<dbReference type="SUPFAM" id="SSF55781">
    <property type="entry name" value="GAF domain-like"/>
    <property type="match status" value="2"/>
</dbReference>
<dbReference type="InterPro" id="IPR035965">
    <property type="entry name" value="PAS-like_dom_sf"/>
</dbReference>
<dbReference type="Pfam" id="PF13185">
    <property type="entry name" value="GAF_2"/>
    <property type="match status" value="1"/>
</dbReference>
<dbReference type="InterPro" id="IPR043128">
    <property type="entry name" value="Rev_trsase/Diguanyl_cyclase"/>
</dbReference>
<dbReference type="EMBL" id="CP015108">
    <property type="protein sequence ID" value="ARF14660.1"/>
    <property type="molecule type" value="Genomic_DNA"/>
</dbReference>
<dbReference type="CDD" id="cd00130">
    <property type="entry name" value="PAS"/>
    <property type="match status" value="1"/>
</dbReference>
<dbReference type="PROSITE" id="PS50112">
    <property type="entry name" value="PAS"/>
    <property type="match status" value="1"/>
</dbReference>
<dbReference type="CDD" id="cd01949">
    <property type="entry name" value="GGDEF"/>
    <property type="match status" value="1"/>
</dbReference>
<feature type="domain" description="EAL" evidence="4">
    <location>
        <begin position="661"/>
        <end position="915"/>
    </location>
</feature>
<feature type="coiled-coil region" evidence="1">
    <location>
        <begin position="354"/>
        <end position="385"/>
    </location>
</feature>
<dbReference type="InterPro" id="IPR000700">
    <property type="entry name" value="PAS-assoc_C"/>
</dbReference>
<dbReference type="InterPro" id="IPR003018">
    <property type="entry name" value="GAF"/>
</dbReference>
<evidence type="ECO:0000256" key="1">
    <source>
        <dbReference type="SAM" id="Coils"/>
    </source>
</evidence>
<dbReference type="InterPro" id="IPR029787">
    <property type="entry name" value="Nucleotide_cyclase"/>
</dbReference>
<dbReference type="PANTHER" id="PTHR44757:SF2">
    <property type="entry name" value="BIOFILM ARCHITECTURE MAINTENANCE PROTEIN MBAA"/>
    <property type="match status" value="1"/>
</dbReference>
<dbReference type="Pfam" id="PF00563">
    <property type="entry name" value="EAL"/>
    <property type="match status" value="1"/>
</dbReference>
<dbReference type="Proteomes" id="UP000192486">
    <property type="component" value="Chromosome"/>
</dbReference>
<dbReference type="Gene3D" id="3.30.450.40">
    <property type="match status" value="2"/>
</dbReference>
<proteinExistence type="predicted"/>
<dbReference type="Gene3D" id="3.30.70.270">
    <property type="match status" value="1"/>
</dbReference>
<evidence type="ECO:0000259" key="5">
    <source>
        <dbReference type="PROSITE" id="PS50887"/>
    </source>
</evidence>
<dbReference type="CDD" id="cd01948">
    <property type="entry name" value="EAL"/>
    <property type="match status" value="1"/>
</dbReference>
<evidence type="ECO:0000313" key="6">
    <source>
        <dbReference type="EMBL" id="ARF14660.1"/>
    </source>
</evidence>
<dbReference type="PROSITE" id="PS50883">
    <property type="entry name" value="EAL"/>
    <property type="match status" value="1"/>
</dbReference>
<evidence type="ECO:0000259" key="2">
    <source>
        <dbReference type="PROSITE" id="PS50112"/>
    </source>
</evidence>
<evidence type="ECO:0000313" key="7">
    <source>
        <dbReference type="Proteomes" id="UP000192486"/>
    </source>
</evidence>
<keyword evidence="6" id="KW-0418">Kinase</keyword>
<dbReference type="Gene3D" id="3.30.450.20">
    <property type="entry name" value="PAS domain"/>
    <property type="match status" value="1"/>
</dbReference>
<dbReference type="InterPro" id="IPR029016">
    <property type="entry name" value="GAF-like_dom_sf"/>
</dbReference>
<sequence>MVKDQTRYLRLANITKLINSKLELREVLNHVVTAISEEIVRCDSVGIYLPQQDGSFRGFVGKPEVINGMTLDMHIIDTDFDLLAKEVIETKRTIYIPDTSKDHRPDPRAVEGFKIKSLLVLPITVETELFGLVFLFDYGIPMNLTELEIQTVQSYVNMAAVAIQNAKLLTNKEELIQEKQLLLDITRDLSLCSTMQEALDICFLYIERVLGNNNIGVHLIDPSVHMKIKPATINRNSNWSAEAWVKSHDEIKFDDENDKVFQEVIASRKAEHIPDVYADDRVNHKVCRYFGIQSMFILPIVSMGKVLGLIVIADLQQRSPNYSQASQQLTQSIVDTTASTLLNLLNMEKQELIIEQRTAEITEKNNELETAMKELQRISREKELILHSAGEGIFGLDLHGVITFCNPAAAMMLGYKIKNELIGKPVNIIYNENNTNNDEVIFFRQDQSSFPVEYVRSSIKEGERIVGDVVTFKDISERKKMEKEIRYHAYYDSLTNLPNRVLLKDRMEQGLSFAHTLKEKAAVLFMDLDRFKSVNDLLGHSYGDILLTHVARRICVCLPEGGTASRQGGDEFIIYLPCIESEAEVIEVAEKIVDQFNKPFNLKGHEMHIHSSIGISLYPQDGQTAELLIKNADIAMYQSKTVSGSSYQFYHLAMDIRTFENVKFENALYKALDHGELELYFQPQIDYSTRSIIGTEALLRWNHSTEGLISPDRFIALAEETGLIVPIGEWVIRSACNQIKKWQEKGYPPIVVSVNLSARQFEQNNLFQTVKGILDEVGVSPELLCLEITENQIIKNTELTIQTMKELQAIGINMSIDDFGTGYSSLGYLKNLPINALKIDKSFIQELKSNDDNSAIANTIITLAKNLDLDLVAEGVETLEQAEFLASRECYIMQGYYFNVPLKVNEFESTYLATKGEFL</sequence>
<dbReference type="InterPro" id="IPR035919">
    <property type="entry name" value="EAL_sf"/>
</dbReference>
<dbReference type="RefSeq" id="WP_029055041.1">
    <property type="nucleotide sequence ID" value="NZ_CP015108.1"/>
</dbReference>
<dbReference type="InterPro" id="IPR001633">
    <property type="entry name" value="EAL_dom"/>
</dbReference>
<accession>A0ABN4YX78</accession>
<dbReference type="NCBIfam" id="TIGR00229">
    <property type="entry name" value="sensory_box"/>
    <property type="match status" value="1"/>
</dbReference>
<name>A0ABN4YX78_SPOUR</name>
<dbReference type="SUPFAM" id="SSF141868">
    <property type="entry name" value="EAL domain-like"/>
    <property type="match status" value="1"/>
</dbReference>
<keyword evidence="7" id="KW-1185">Reference proteome</keyword>
<organism evidence="6 7">
    <name type="scientific">Sporosarcina ureae</name>
    <dbReference type="NCBI Taxonomy" id="1571"/>
    <lineage>
        <taxon>Bacteria</taxon>
        <taxon>Bacillati</taxon>
        <taxon>Bacillota</taxon>
        <taxon>Bacilli</taxon>
        <taxon>Bacillales</taxon>
        <taxon>Caryophanaceae</taxon>
        <taxon>Sporosarcina</taxon>
    </lineage>
</organism>
<dbReference type="Pfam" id="PF01590">
    <property type="entry name" value="GAF"/>
    <property type="match status" value="1"/>
</dbReference>
<feature type="domain" description="PAC" evidence="3">
    <location>
        <begin position="436"/>
        <end position="487"/>
    </location>
</feature>
<dbReference type="SMART" id="SM00065">
    <property type="entry name" value="GAF"/>
    <property type="match status" value="2"/>
</dbReference>
<dbReference type="Pfam" id="PF00990">
    <property type="entry name" value="GGDEF"/>
    <property type="match status" value="1"/>
</dbReference>
<dbReference type="SMART" id="SM00091">
    <property type="entry name" value="PAS"/>
    <property type="match status" value="1"/>
</dbReference>
<dbReference type="NCBIfam" id="TIGR00254">
    <property type="entry name" value="GGDEF"/>
    <property type="match status" value="1"/>
</dbReference>
<dbReference type="Gene3D" id="3.20.20.450">
    <property type="entry name" value="EAL domain"/>
    <property type="match status" value="1"/>
</dbReference>
<reference evidence="6 7" key="1">
    <citation type="submission" date="2016-04" db="EMBL/GenBank/DDBJ databases">
        <title>Comparative Genomics and Epigenetics of Sporosarcina ureae.</title>
        <authorList>
            <person name="Oliver A.S."/>
            <person name="Cooper K.K."/>
        </authorList>
    </citation>
    <scope>NUCLEOTIDE SEQUENCE [LARGE SCALE GENOMIC DNA]</scope>
    <source>
        <strain evidence="6 7">S204</strain>
    </source>
</reference>
<dbReference type="SMART" id="SM00267">
    <property type="entry name" value="GGDEF"/>
    <property type="match status" value="1"/>
</dbReference>
<evidence type="ECO:0000259" key="4">
    <source>
        <dbReference type="PROSITE" id="PS50883"/>
    </source>
</evidence>
<dbReference type="PANTHER" id="PTHR44757">
    <property type="entry name" value="DIGUANYLATE CYCLASE DGCP"/>
    <property type="match status" value="1"/>
</dbReference>
<gene>
    <name evidence="6" type="ORF">SporoS204_11195</name>
</gene>
<dbReference type="InterPro" id="IPR000014">
    <property type="entry name" value="PAS"/>
</dbReference>
<dbReference type="Pfam" id="PF00989">
    <property type="entry name" value="PAS"/>
    <property type="match status" value="1"/>
</dbReference>
<evidence type="ECO:0000259" key="3">
    <source>
        <dbReference type="PROSITE" id="PS50113"/>
    </source>
</evidence>
<dbReference type="PROSITE" id="PS50113">
    <property type="entry name" value="PAC"/>
    <property type="match status" value="1"/>
</dbReference>
<dbReference type="SUPFAM" id="SSF55785">
    <property type="entry name" value="PYP-like sensor domain (PAS domain)"/>
    <property type="match status" value="1"/>
</dbReference>
<protein>
    <submittedName>
        <fullName evidence="6">Histidine kinase</fullName>
    </submittedName>
</protein>
<keyword evidence="1" id="KW-0175">Coiled coil</keyword>
<feature type="domain" description="PAS" evidence="2">
    <location>
        <begin position="378"/>
        <end position="415"/>
    </location>
</feature>
<dbReference type="GO" id="GO:0016301">
    <property type="term" value="F:kinase activity"/>
    <property type="evidence" value="ECO:0007669"/>
    <property type="project" value="UniProtKB-KW"/>
</dbReference>
<dbReference type="SUPFAM" id="SSF55073">
    <property type="entry name" value="Nucleotide cyclase"/>
    <property type="match status" value="1"/>
</dbReference>
<dbReference type="SMART" id="SM00052">
    <property type="entry name" value="EAL"/>
    <property type="match status" value="1"/>
</dbReference>
<dbReference type="InterPro" id="IPR013767">
    <property type="entry name" value="PAS_fold"/>
</dbReference>